<gene>
    <name evidence="2" type="ORF">NNL22_15970</name>
</gene>
<dbReference type="AlphaFoldDB" id="A0A9E8HHG4"/>
<sequence length="97" mass="10695">MKLLSAIILFMLSSISAAKEIIIVTDVHGSPIAEAAVTAMSYSINMKSVYTNAKGEAVLKSNIQGLKWISVEKEEYEPSHVQVSGEWPLYVQLQKQI</sequence>
<dbReference type="RefSeq" id="WP_251812557.1">
    <property type="nucleotide sequence ID" value="NZ_CP101527.1"/>
</dbReference>
<evidence type="ECO:0000256" key="1">
    <source>
        <dbReference type="SAM" id="SignalP"/>
    </source>
</evidence>
<reference evidence="2" key="1">
    <citation type="submission" date="2022-07" db="EMBL/GenBank/DDBJ databases">
        <title>Alkalimarinus sp. nov., isolated from gut of a Alitta virens.</title>
        <authorList>
            <person name="Yang A.I."/>
            <person name="Shin N.-R."/>
        </authorList>
    </citation>
    <scope>NUCLEOTIDE SEQUENCE</scope>
    <source>
        <strain evidence="2">FA028</strain>
    </source>
</reference>
<evidence type="ECO:0000313" key="3">
    <source>
        <dbReference type="Proteomes" id="UP001164472"/>
    </source>
</evidence>
<dbReference type="InterPro" id="IPR008969">
    <property type="entry name" value="CarboxyPept-like_regulatory"/>
</dbReference>
<dbReference type="KEGG" id="asem:NNL22_15970"/>
<protein>
    <submittedName>
        <fullName evidence="2">Carboxypeptidase-like regulatory domain-containing protein</fullName>
    </submittedName>
</protein>
<feature type="chain" id="PRO_5038783538" evidence="1">
    <location>
        <begin position="19"/>
        <end position="97"/>
    </location>
</feature>
<accession>A0A9E8HHG4</accession>
<keyword evidence="2" id="KW-0378">Hydrolase</keyword>
<keyword evidence="2" id="KW-0645">Protease</keyword>
<proteinExistence type="predicted"/>
<evidence type="ECO:0000313" key="2">
    <source>
        <dbReference type="EMBL" id="UZW74499.1"/>
    </source>
</evidence>
<dbReference type="Proteomes" id="UP001164472">
    <property type="component" value="Chromosome"/>
</dbReference>
<dbReference type="GO" id="GO:0004180">
    <property type="term" value="F:carboxypeptidase activity"/>
    <property type="evidence" value="ECO:0007669"/>
    <property type="project" value="UniProtKB-KW"/>
</dbReference>
<dbReference type="Gene3D" id="2.60.40.1120">
    <property type="entry name" value="Carboxypeptidase-like, regulatory domain"/>
    <property type="match status" value="1"/>
</dbReference>
<keyword evidence="3" id="KW-1185">Reference proteome</keyword>
<keyword evidence="1" id="KW-0732">Signal</keyword>
<keyword evidence="2" id="KW-0121">Carboxypeptidase</keyword>
<feature type="signal peptide" evidence="1">
    <location>
        <begin position="1"/>
        <end position="18"/>
    </location>
</feature>
<dbReference type="SUPFAM" id="SSF49464">
    <property type="entry name" value="Carboxypeptidase regulatory domain-like"/>
    <property type="match status" value="1"/>
</dbReference>
<name>A0A9E8HHG4_9ALTE</name>
<organism evidence="2 3">
    <name type="scientific">Alkalimarinus sediminis</name>
    <dbReference type="NCBI Taxonomy" id="1632866"/>
    <lineage>
        <taxon>Bacteria</taxon>
        <taxon>Pseudomonadati</taxon>
        <taxon>Pseudomonadota</taxon>
        <taxon>Gammaproteobacteria</taxon>
        <taxon>Alteromonadales</taxon>
        <taxon>Alteromonadaceae</taxon>
        <taxon>Alkalimarinus</taxon>
    </lineage>
</organism>
<dbReference type="EMBL" id="CP101527">
    <property type="protein sequence ID" value="UZW74499.1"/>
    <property type="molecule type" value="Genomic_DNA"/>
</dbReference>